<dbReference type="InterPro" id="IPR017853">
    <property type="entry name" value="GH"/>
</dbReference>
<evidence type="ECO:0000313" key="3">
    <source>
        <dbReference type="Proteomes" id="UP000196587"/>
    </source>
</evidence>
<accession>A0A1Y4JNT4</accession>
<sequence>MYTIDRLKYKKYGFLSGIMSILLIVIGACSDDNSTGTDVWETPGNVVVSTIPERTAIVKNPMMGWVLYAGLGDGLADSYWEDYDNMQSSAGIVRVSDYATTLFIRASWTDFNPEEGKYAWDEDVNTKAAQRFKMLVEGAAERGLKLAFAVIIDSQDKSYDFTPAYVKNGGAAGYTSQTGSKTVWSPYPDDPVFQQYYEKFIMDFAKKYNDPDVVQYFSGQGFGKWGESHTVFYSTGDNTPREAVFNWSTDLMRNAFDKIPVVVYYHRYIGLRGTDSGYDEETERLLQSAVDKGYCLRHDAFGMKSYYSTWERAFATSQRYKRPIIMEGGWVKKTHGNSIKGDGYNDFADVRHGEFDEGKGSYVNMMDLRYSSDIINGETYSWFNDAYGLVQEFIAEGGYRLYPDKISVPYEVANGSTLRITHRWSNLGWGYCPTNIPQWKDKYQVAFALLDKNTLQPKYTFLDSEPALSDWIEGSPKTYTFNLKLTDVAAGDYLWAVGLVDTTKDNTIGIQISAKKDRLTTEGWLKLCDVTVH</sequence>
<evidence type="ECO:0000256" key="1">
    <source>
        <dbReference type="SAM" id="Phobius"/>
    </source>
</evidence>
<gene>
    <name evidence="2" type="ORF">B5F24_10055</name>
</gene>
<organism evidence="2 3">
    <name type="scientific">Bacteroides clarus</name>
    <dbReference type="NCBI Taxonomy" id="626929"/>
    <lineage>
        <taxon>Bacteria</taxon>
        <taxon>Pseudomonadati</taxon>
        <taxon>Bacteroidota</taxon>
        <taxon>Bacteroidia</taxon>
        <taxon>Bacteroidales</taxon>
        <taxon>Bacteroidaceae</taxon>
        <taxon>Bacteroides</taxon>
    </lineage>
</organism>
<dbReference type="EMBL" id="NFKE01000006">
    <property type="protein sequence ID" value="OUP34094.1"/>
    <property type="molecule type" value="Genomic_DNA"/>
</dbReference>
<dbReference type="AlphaFoldDB" id="A0A1Y4JNT4"/>
<keyword evidence="1" id="KW-1133">Transmembrane helix</keyword>
<dbReference type="Gene3D" id="3.20.20.80">
    <property type="entry name" value="Glycosidases"/>
    <property type="match status" value="1"/>
</dbReference>
<dbReference type="RefSeq" id="WP_087412837.1">
    <property type="nucleotide sequence ID" value="NZ_CALIXP010000082.1"/>
</dbReference>
<keyword evidence="1" id="KW-0472">Membrane</keyword>
<dbReference type="SUPFAM" id="SSF51445">
    <property type="entry name" value="(Trans)glycosidases"/>
    <property type="match status" value="1"/>
</dbReference>
<comment type="caution">
    <text evidence="2">The sequence shown here is derived from an EMBL/GenBank/DDBJ whole genome shotgun (WGS) entry which is preliminary data.</text>
</comment>
<evidence type="ECO:0000313" key="2">
    <source>
        <dbReference type="EMBL" id="OUP34094.1"/>
    </source>
</evidence>
<feature type="transmembrane region" description="Helical" evidence="1">
    <location>
        <begin position="12"/>
        <end position="28"/>
    </location>
</feature>
<proteinExistence type="predicted"/>
<name>A0A1Y4JNT4_9BACE</name>
<reference evidence="3" key="1">
    <citation type="submission" date="2017-04" db="EMBL/GenBank/DDBJ databases">
        <title>Function of individual gut microbiota members based on whole genome sequencing of pure cultures obtained from chicken caecum.</title>
        <authorList>
            <person name="Medvecky M."/>
            <person name="Cejkova D."/>
            <person name="Polansky O."/>
            <person name="Karasova D."/>
            <person name="Kubasova T."/>
            <person name="Cizek A."/>
            <person name="Rychlik I."/>
        </authorList>
    </citation>
    <scope>NUCLEOTIDE SEQUENCE [LARGE SCALE GENOMIC DNA]</scope>
    <source>
        <strain evidence="3">An189</strain>
    </source>
</reference>
<dbReference type="PROSITE" id="PS51257">
    <property type="entry name" value="PROKAR_LIPOPROTEIN"/>
    <property type="match status" value="1"/>
</dbReference>
<keyword evidence="1" id="KW-0812">Transmembrane</keyword>
<protein>
    <submittedName>
        <fullName evidence="2">DUF4832 domain-containing protein</fullName>
    </submittedName>
</protein>
<dbReference type="Proteomes" id="UP000196587">
    <property type="component" value="Unassembled WGS sequence"/>
</dbReference>